<keyword evidence="2" id="KW-0812">Transmembrane</keyword>
<organism evidence="3 4">
    <name type="scientific">Xylanibacter rodentium</name>
    <dbReference type="NCBI Taxonomy" id="2736289"/>
    <lineage>
        <taxon>Bacteria</taxon>
        <taxon>Pseudomonadati</taxon>
        <taxon>Bacteroidota</taxon>
        <taxon>Bacteroidia</taxon>
        <taxon>Bacteroidales</taxon>
        <taxon>Prevotellaceae</taxon>
        <taxon>Xylanibacter</taxon>
    </lineage>
</organism>
<proteinExistence type="predicted"/>
<evidence type="ECO:0000256" key="1">
    <source>
        <dbReference type="SAM" id="Coils"/>
    </source>
</evidence>
<protein>
    <submittedName>
        <fullName evidence="3">Uncharacterized protein</fullName>
    </submittedName>
</protein>
<sequence>MNYSLYLFGTNKGTYIQYPYDGEEAFLRSLCTDKKDTRLTIYRKGSLTYYAFLMLLDTDLSQVFGICIVTNGVYIKDIKVLHQTFDKIFSRIVFNGKILRLTGTGKISYLSDNFASDKIGIEQTEILAREIVKENLDSYAVQTKQNFSGLIATKNIALEERNSEILRAIEQNNVVNIYSGDNAYSSISYVKQTISKLYKENSELREDYRNLQSQKKQYRNVVLLAFAILICGFGMFFLYDNLNSTQGQLAKAKSTIVDKKNVIKMLNTSKDSLRLCLNNEKLEKRDLENKLSAIFARVPFVITNCSIDAEEITIDYYAVEQKDITIYLKAINESEPEVVSNSHSVTIYEGKHQLKLKFNYRLNPVNYYYVNILYDGNVIGGKRW</sequence>
<evidence type="ECO:0000313" key="3">
    <source>
        <dbReference type="EMBL" id="NPE14714.1"/>
    </source>
</evidence>
<feature type="coiled-coil region" evidence="1">
    <location>
        <begin position="270"/>
        <end position="297"/>
    </location>
</feature>
<dbReference type="RefSeq" id="WP_172174045.1">
    <property type="nucleotide sequence ID" value="NZ_CASGIA010000013.1"/>
</dbReference>
<accession>A0ABX2AVD2</accession>
<dbReference type="EMBL" id="JABKKE010000017">
    <property type="protein sequence ID" value="NPE14714.1"/>
    <property type="molecule type" value="Genomic_DNA"/>
</dbReference>
<keyword evidence="2" id="KW-0472">Membrane</keyword>
<keyword evidence="1" id="KW-0175">Coiled coil</keyword>
<feature type="coiled-coil region" evidence="1">
    <location>
        <begin position="194"/>
        <end position="221"/>
    </location>
</feature>
<dbReference type="Proteomes" id="UP001193734">
    <property type="component" value="Unassembled WGS sequence"/>
</dbReference>
<feature type="transmembrane region" description="Helical" evidence="2">
    <location>
        <begin position="221"/>
        <end position="239"/>
    </location>
</feature>
<gene>
    <name evidence="3" type="ORF">HPS55_10350</name>
</gene>
<evidence type="ECO:0000256" key="2">
    <source>
        <dbReference type="SAM" id="Phobius"/>
    </source>
</evidence>
<dbReference type="GeneID" id="82158165"/>
<evidence type="ECO:0000313" key="4">
    <source>
        <dbReference type="Proteomes" id="UP001193734"/>
    </source>
</evidence>
<keyword evidence="4" id="KW-1185">Reference proteome</keyword>
<keyword evidence="2" id="KW-1133">Transmembrane helix</keyword>
<name>A0ABX2AVD2_9BACT</name>
<reference evidence="3 4" key="1">
    <citation type="submission" date="2020-05" db="EMBL/GenBank/DDBJ databases">
        <title>Distinct polysaccharide utilization as determinants for interspecies competition between intestinal Prevotella spp.</title>
        <authorList>
            <person name="Galvez E.J.C."/>
            <person name="Iljazovic A."/>
            <person name="Strowig T."/>
        </authorList>
    </citation>
    <scope>NUCLEOTIDE SEQUENCE [LARGE SCALE GENOMIC DNA]</scope>
    <source>
        <strain evidence="3 4">PROD</strain>
    </source>
</reference>
<comment type="caution">
    <text evidence="3">The sequence shown here is derived from an EMBL/GenBank/DDBJ whole genome shotgun (WGS) entry which is preliminary data.</text>
</comment>